<keyword evidence="2" id="KW-1185">Reference proteome</keyword>
<reference evidence="1 2" key="1">
    <citation type="submission" date="2024-02" db="EMBL/GenBank/DDBJ databases">
        <authorList>
            <person name="Daric V."/>
            <person name="Darras S."/>
        </authorList>
    </citation>
    <scope>NUCLEOTIDE SEQUENCE [LARGE SCALE GENOMIC DNA]</scope>
</reference>
<protein>
    <submittedName>
        <fullName evidence="1">Uncharacterized protein</fullName>
    </submittedName>
</protein>
<accession>A0ABP0GXG8</accession>
<comment type="caution">
    <text evidence="1">The sequence shown here is derived from an EMBL/GenBank/DDBJ whole genome shotgun (WGS) entry which is preliminary data.</text>
</comment>
<name>A0ABP0GXG8_CLALP</name>
<dbReference type="Proteomes" id="UP001642483">
    <property type="component" value="Unassembled WGS sequence"/>
</dbReference>
<organism evidence="1 2">
    <name type="scientific">Clavelina lepadiformis</name>
    <name type="common">Light-bulb sea squirt</name>
    <name type="synonym">Ascidia lepadiformis</name>
    <dbReference type="NCBI Taxonomy" id="159417"/>
    <lineage>
        <taxon>Eukaryota</taxon>
        <taxon>Metazoa</taxon>
        <taxon>Chordata</taxon>
        <taxon>Tunicata</taxon>
        <taxon>Ascidiacea</taxon>
        <taxon>Aplousobranchia</taxon>
        <taxon>Clavelinidae</taxon>
        <taxon>Clavelina</taxon>
    </lineage>
</organism>
<evidence type="ECO:0000313" key="1">
    <source>
        <dbReference type="EMBL" id="CAK8696267.1"/>
    </source>
</evidence>
<sequence>MSPSQSKQELEIFLGLVHYLQEIRTRLIQSHNVPSATCSSSISSDDTLLSTQTINRWNRDLFYQPGKDIAVVDALSRNHLSATEHSDAEINCEILALNTNVTPGDLDEVCRLTTEEPDLQILKKCVLT</sequence>
<evidence type="ECO:0000313" key="2">
    <source>
        <dbReference type="Proteomes" id="UP001642483"/>
    </source>
</evidence>
<proteinExistence type="predicted"/>
<gene>
    <name evidence="1" type="ORF">CVLEPA_LOCUS29437</name>
</gene>
<dbReference type="EMBL" id="CAWYQH010000152">
    <property type="protein sequence ID" value="CAK8696267.1"/>
    <property type="molecule type" value="Genomic_DNA"/>
</dbReference>